<evidence type="ECO:0000313" key="2">
    <source>
        <dbReference type="Proteomes" id="UP001161916"/>
    </source>
</evidence>
<protein>
    <submittedName>
        <fullName evidence="1">Uncharacterized protein</fullName>
    </submittedName>
</protein>
<sequence length="256" mass="29153">MNEGTYGLETIKADYHTILGYDIGYVAAESYPLFAPYRAKDKQTFSGRVPRLLSIIITTLVNTPSREWNAETRTLTIGEDFFYLANKCGLNSGGDGRTTVHDRLLMLTEIQFTDMDGNKIIPVSHTDISPDFLTVEHRRITFTEQFVRMMTRNVRQLPLKCLYPNAGSAIGIDLLVLSALYCPENHRLIIEREDLSSLLPASSQSLSTQSLLKRFKELNDSQTEWTYRMTKHSVTISPFGVYSSEDAIRLRRKNRS</sequence>
<evidence type="ECO:0000313" key="1">
    <source>
        <dbReference type="EMBL" id="MDH7889195.1"/>
    </source>
</evidence>
<dbReference type="EMBL" id="JAOPMH010000001">
    <property type="protein sequence ID" value="MDH7889195.1"/>
    <property type="molecule type" value="Genomic_DNA"/>
</dbReference>
<organism evidence="1 2">
    <name type="scientific">Bifidobacterium catenulatum subsp. kashiwanohense</name>
    <dbReference type="NCBI Taxonomy" id="630129"/>
    <lineage>
        <taxon>Bacteria</taxon>
        <taxon>Bacillati</taxon>
        <taxon>Actinomycetota</taxon>
        <taxon>Actinomycetes</taxon>
        <taxon>Bifidobacteriales</taxon>
        <taxon>Bifidobacteriaceae</taxon>
        <taxon>Bifidobacterium</taxon>
    </lineage>
</organism>
<gene>
    <name evidence="1" type="ORF">OB951_00965</name>
</gene>
<dbReference type="RefSeq" id="WP_281105389.1">
    <property type="nucleotide sequence ID" value="NZ_JAOPMH010000001.1"/>
</dbReference>
<accession>A0AA43P4R3</accession>
<comment type="caution">
    <text evidence="1">The sequence shown here is derived from an EMBL/GenBank/DDBJ whole genome shotgun (WGS) entry which is preliminary data.</text>
</comment>
<reference evidence="1" key="1">
    <citation type="submission" date="2022-09" db="EMBL/GenBank/DDBJ databases">
        <authorList>
            <person name="Orihara K."/>
        </authorList>
    </citation>
    <scope>NUCLEOTIDE SEQUENCE</scope>
    <source>
        <strain evidence="1">YIT 13062</strain>
    </source>
</reference>
<dbReference type="Proteomes" id="UP001161916">
    <property type="component" value="Unassembled WGS sequence"/>
</dbReference>
<name>A0AA43P4R3_9BIFI</name>
<proteinExistence type="predicted"/>
<dbReference type="AlphaFoldDB" id="A0AA43P4R3"/>
<reference evidence="1" key="2">
    <citation type="journal article" date="2023" name="Gut Microbes">
        <title>Characterization of Bifidobacterium kashiwanohense that utilizes both milk- and plant-derived oligosaccharides.</title>
        <authorList>
            <person name="Orihara K."/>
            <person name="Yahagi K."/>
            <person name="Saito Y."/>
            <person name="Watanabe Y."/>
            <person name="Sasai T."/>
            <person name="Hara T."/>
            <person name="Tsukuda N."/>
            <person name="Oki K."/>
            <person name="Fujimoto J."/>
            <person name="Matsuki T."/>
        </authorList>
    </citation>
    <scope>NUCLEOTIDE SEQUENCE</scope>
    <source>
        <strain evidence="1">YIT 13062</strain>
    </source>
</reference>